<comment type="caution">
    <text evidence="2">The sequence shown here is derived from an EMBL/GenBank/DDBJ whole genome shotgun (WGS) entry which is preliminary data.</text>
</comment>
<evidence type="ECO:0000313" key="2">
    <source>
        <dbReference type="EMBL" id="MDC2890345.1"/>
    </source>
</evidence>
<organism evidence="2 3">
    <name type="scientific">Psychrosphaera algicola</name>
    <dbReference type="NCBI Taxonomy" id="3023714"/>
    <lineage>
        <taxon>Bacteria</taxon>
        <taxon>Pseudomonadati</taxon>
        <taxon>Pseudomonadota</taxon>
        <taxon>Gammaproteobacteria</taxon>
        <taxon>Alteromonadales</taxon>
        <taxon>Pseudoalteromonadaceae</taxon>
        <taxon>Psychrosphaera</taxon>
    </lineage>
</organism>
<keyword evidence="1" id="KW-0175">Coiled coil</keyword>
<evidence type="ECO:0000256" key="1">
    <source>
        <dbReference type="SAM" id="Coils"/>
    </source>
</evidence>
<protein>
    <submittedName>
        <fullName evidence="2">Uncharacterized protein</fullName>
    </submittedName>
</protein>
<dbReference type="Proteomes" id="UP001528411">
    <property type="component" value="Unassembled WGS sequence"/>
</dbReference>
<proteinExistence type="predicted"/>
<feature type="coiled-coil region" evidence="1">
    <location>
        <begin position="111"/>
        <end position="138"/>
    </location>
</feature>
<dbReference type="RefSeq" id="WP_272181559.1">
    <property type="nucleotide sequence ID" value="NZ_JAQOMS010000002.1"/>
</dbReference>
<accession>A0ABT5FGY9</accession>
<keyword evidence="3" id="KW-1185">Reference proteome</keyword>
<evidence type="ECO:0000313" key="3">
    <source>
        <dbReference type="Proteomes" id="UP001528411"/>
    </source>
</evidence>
<reference evidence="2 3" key="1">
    <citation type="submission" date="2023-01" db="EMBL/GenBank/DDBJ databases">
        <title>Psychrosphaera sp. nov., isolated from marine algae.</title>
        <authorList>
            <person name="Bayburt H."/>
            <person name="Choi B.J."/>
            <person name="Kim J.M."/>
            <person name="Choi D.G."/>
            <person name="Jeon C.O."/>
        </authorList>
    </citation>
    <scope>NUCLEOTIDE SEQUENCE [LARGE SCALE GENOMIC DNA]</scope>
    <source>
        <strain evidence="2 3">G1-22</strain>
    </source>
</reference>
<gene>
    <name evidence="2" type="ORF">PN838_18270</name>
</gene>
<dbReference type="EMBL" id="JAQOMS010000002">
    <property type="protein sequence ID" value="MDC2890345.1"/>
    <property type="molecule type" value="Genomic_DNA"/>
</dbReference>
<name>A0ABT5FGY9_9GAMM</name>
<sequence length="292" mass="32843">MFRDYGVCPYSASRCEDGGEMIGATQARAPAPYGYLGMQNCVRCRHFITGPAFLGGLISLANEVLLQANYQSHQCTDLLSQINLKEEKLAAYDKEEYKCSLNNTTFDYAPRNLIEIELRKLESENEAASKKMDLFLCDLQSIFKLIKQSQTAASQEINSGETSLSLIKQPNAELQIEIEDTSKLQQLNEVCENATIYESASASLAVTPRTQLLDKMATLNNIAPSLFLMPEKLQLEAGNQMVQLLYSRLKSWEKVNDLVEGRITLVDLQDEERISPSEIELITRNKLLKNEQ</sequence>